<dbReference type="PRINTS" id="PR00449">
    <property type="entry name" value="RASTRNSFRMNG"/>
</dbReference>
<evidence type="ECO:0000256" key="9">
    <source>
        <dbReference type="ARBA" id="ARBA00023134"/>
    </source>
</evidence>
<dbReference type="Pfam" id="PF00071">
    <property type="entry name" value="Ras"/>
    <property type="match status" value="1"/>
</dbReference>
<keyword evidence="10" id="KW-0206">Cytoskeleton</keyword>
<sequence>MIKRSTTKLQNQFMEYKCLLVGDNCVGKNKLAAIFSGIIAPGENPPSAVQDQKVSISVDGVKNTINIISTEGSEEYVRLRPLSYPGTDVFIILFSITDVDSYNHVEKLWKPEIQQYCSDVPIILVGSCAEVRKTPEKINSLTEQGITLISQEQGEEMAKRIGAVKYIEWNDSDKEDVDFIFEEAIRACLKKSKENSKGNKKDKGCNLS</sequence>
<dbReference type="InterPro" id="IPR005225">
    <property type="entry name" value="Small_GTP-bd"/>
</dbReference>
<evidence type="ECO:0000256" key="5">
    <source>
        <dbReference type="ARBA" id="ARBA00022723"/>
    </source>
</evidence>
<evidence type="ECO:0000256" key="8">
    <source>
        <dbReference type="ARBA" id="ARBA00022842"/>
    </source>
</evidence>
<keyword evidence="12" id="KW-1185">Reference proteome</keyword>
<dbReference type="SUPFAM" id="SSF52540">
    <property type="entry name" value="P-loop containing nucleoside triphosphate hydrolases"/>
    <property type="match status" value="1"/>
</dbReference>
<keyword evidence="7" id="KW-0378">Hydrolase</keyword>
<evidence type="ECO:0000313" key="11">
    <source>
        <dbReference type="EMBL" id="GAB1219877.1"/>
    </source>
</evidence>
<proteinExistence type="inferred from homology"/>
<dbReference type="PANTHER" id="PTHR24072">
    <property type="entry name" value="RHO FAMILY GTPASE"/>
    <property type="match status" value="1"/>
</dbReference>
<keyword evidence="8" id="KW-0460">Magnesium</keyword>
<keyword evidence="6" id="KW-0547">Nucleotide-binding</keyword>
<evidence type="ECO:0000256" key="10">
    <source>
        <dbReference type="ARBA" id="ARBA00023212"/>
    </source>
</evidence>
<comment type="cofactor">
    <cofactor evidence="1">
        <name>Mg(2+)</name>
        <dbReference type="ChEBI" id="CHEBI:18420"/>
    </cofactor>
</comment>
<dbReference type="EC" id="3.6.5.2" evidence="4"/>
<dbReference type="Proteomes" id="UP001628156">
    <property type="component" value="Unassembled WGS sequence"/>
</dbReference>
<dbReference type="Gene3D" id="3.40.50.300">
    <property type="entry name" value="P-loop containing nucleotide triphosphate hydrolases"/>
    <property type="match status" value="1"/>
</dbReference>
<evidence type="ECO:0000256" key="1">
    <source>
        <dbReference type="ARBA" id="ARBA00001946"/>
    </source>
</evidence>
<dbReference type="NCBIfam" id="TIGR00231">
    <property type="entry name" value="small_GTP"/>
    <property type="match status" value="1"/>
</dbReference>
<comment type="similarity">
    <text evidence="3">Belongs to the small GTPase superfamily. Rho family.</text>
</comment>
<dbReference type="InterPro" id="IPR003578">
    <property type="entry name" value="Small_GTPase_Rho"/>
</dbReference>
<dbReference type="PROSITE" id="PS51420">
    <property type="entry name" value="RHO"/>
    <property type="match status" value="1"/>
</dbReference>
<comment type="subcellular location">
    <subcellularLocation>
        <location evidence="2">Cytoplasm</location>
        <location evidence="2">Cytoskeleton</location>
    </subcellularLocation>
</comment>
<dbReference type="SMART" id="SM00173">
    <property type="entry name" value="RAS"/>
    <property type="match status" value="1"/>
</dbReference>
<comment type="caution">
    <text evidence="11">The sequence shown here is derived from an EMBL/GenBank/DDBJ whole genome shotgun (WGS) entry which is preliminary data.</text>
</comment>
<organism evidence="11 12">
    <name type="scientific">Entamoeba nuttalli</name>
    <dbReference type="NCBI Taxonomy" id="412467"/>
    <lineage>
        <taxon>Eukaryota</taxon>
        <taxon>Amoebozoa</taxon>
        <taxon>Evosea</taxon>
        <taxon>Archamoebae</taxon>
        <taxon>Mastigamoebida</taxon>
        <taxon>Entamoebidae</taxon>
        <taxon>Entamoeba</taxon>
    </lineage>
</organism>
<dbReference type="SMART" id="SM00174">
    <property type="entry name" value="RHO"/>
    <property type="match status" value="1"/>
</dbReference>
<evidence type="ECO:0000256" key="4">
    <source>
        <dbReference type="ARBA" id="ARBA00011984"/>
    </source>
</evidence>
<dbReference type="PROSITE" id="PS51419">
    <property type="entry name" value="RAB"/>
    <property type="match status" value="1"/>
</dbReference>
<dbReference type="EMBL" id="BAAFRS010000046">
    <property type="protein sequence ID" value="GAB1219877.1"/>
    <property type="molecule type" value="Genomic_DNA"/>
</dbReference>
<evidence type="ECO:0000313" key="12">
    <source>
        <dbReference type="Proteomes" id="UP001628156"/>
    </source>
</evidence>
<dbReference type="PROSITE" id="PS51421">
    <property type="entry name" value="RAS"/>
    <property type="match status" value="1"/>
</dbReference>
<reference evidence="11 12" key="1">
    <citation type="journal article" date="2019" name="PLoS Negl. Trop. Dis.">
        <title>Whole genome sequencing of Entamoeba nuttalli reveals mammalian host-related molecular signatures and a novel octapeptide-repeat surface protein.</title>
        <authorList>
            <person name="Tanaka M."/>
            <person name="Makiuchi T."/>
            <person name="Komiyama T."/>
            <person name="Shiina T."/>
            <person name="Osaki K."/>
            <person name="Tachibana H."/>
        </authorList>
    </citation>
    <scope>NUCLEOTIDE SEQUENCE [LARGE SCALE GENOMIC DNA]</scope>
    <source>
        <strain evidence="11 12">P19-061405</strain>
    </source>
</reference>
<keyword evidence="5" id="KW-0479">Metal-binding</keyword>
<evidence type="ECO:0000256" key="2">
    <source>
        <dbReference type="ARBA" id="ARBA00004245"/>
    </source>
</evidence>
<name>A0ABQ0DAJ7_9EUKA</name>
<evidence type="ECO:0000256" key="7">
    <source>
        <dbReference type="ARBA" id="ARBA00022801"/>
    </source>
</evidence>
<evidence type="ECO:0000256" key="6">
    <source>
        <dbReference type="ARBA" id="ARBA00022741"/>
    </source>
</evidence>
<keyword evidence="9" id="KW-0342">GTP-binding</keyword>
<dbReference type="InterPro" id="IPR027417">
    <property type="entry name" value="P-loop_NTPase"/>
</dbReference>
<evidence type="ECO:0000256" key="3">
    <source>
        <dbReference type="ARBA" id="ARBA00010142"/>
    </source>
</evidence>
<keyword evidence="10" id="KW-0963">Cytoplasm</keyword>
<protein>
    <recommendedName>
        <fullName evidence="4">small monomeric GTPase</fullName>
        <ecNumber evidence="4">3.6.5.2</ecNumber>
    </recommendedName>
</protein>
<gene>
    <name evidence="11" type="ORF">ENUP19_0046G0023</name>
</gene>
<accession>A0ABQ0DAJ7</accession>
<dbReference type="InterPro" id="IPR001806">
    <property type="entry name" value="Small_GTPase"/>
</dbReference>
<dbReference type="SMART" id="SM00175">
    <property type="entry name" value="RAB"/>
    <property type="match status" value="1"/>
</dbReference>